<dbReference type="STRING" id="262209.AWH69_00050"/>
<dbReference type="InterPro" id="IPR000835">
    <property type="entry name" value="HTH_MarR-typ"/>
</dbReference>
<protein>
    <submittedName>
        <fullName evidence="2">MarR family transcriptional regulator</fullName>
    </submittedName>
</protein>
<comment type="caution">
    <text evidence="2">The sequence shown here is derived from an EMBL/GenBank/DDBJ whole genome shotgun (WGS) entry which is preliminary data.</text>
</comment>
<dbReference type="SMART" id="SM00347">
    <property type="entry name" value="HTH_MARR"/>
    <property type="match status" value="1"/>
</dbReference>
<dbReference type="InterPro" id="IPR052526">
    <property type="entry name" value="HTH-type_Bedaq_tolerance"/>
</dbReference>
<accession>A0A176QEX0</accession>
<dbReference type="Pfam" id="PF12802">
    <property type="entry name" value="MarR_2"/>
    <property type="match status" value="1"/>
</dbReference>
<proteinExistence type="predicted"/>
<evidence type="ECO:0000313" key="2">
    <source>
        <dbReference type="EMBL" id="OAB88253.1"/>
    </source>
</evidence>
<reference evidence="2 3" key="1">
    <citation type="submission" date="2016-01" db="EMBL/GenBank/DDBJ databases">
        <title>Janibacter melonis strain CD11_4 genome sequencing and assembly.</title>
        <authorList>
            <person name="Nair G.R."/>
            <person name="Kaur G."/>
            <person name="Chander A.M."/>
            <person name="Mayilraj S."/>
        </authorList>
    </citation>
    <scope>NUCLEOTIDE SEQUENCE [LARGE SCALE GENOMIC DNA]</scope>
    <source>
        <strain evidence="2 3">CD11-4</strain>
    </source>
</reference>
<dbReference type="GO" id="GO:0003700">
    <property type="term" value="F:DNA-binding transcription factor activity"/>
    <property type="evidence" value="ECO:0007669"/>
    <property type="project" value="InterPro"/>
</dbReference>
<keyword evidence="3" id="KW-1185">Reference proteome</keyword>
<dbReference type="Gene3D" id="1.10.10.10">
    <property type="entry name" value="Winged helix-like DNA-binding domain superfamily/Winged helix DNA-binding domain"/>
    <property type="match status" value="1"/>
</dbReference>
<evidence type="ECO:0000259" key="1">
    <source>
        <dbReference type="PROSITE" id="PS50995"/>
    </source>
</evidence>
<evidence type="ECO:0000313" key="3">
    <source>
        <dbReference type="Proteomes" id="UP000076976"/>
    </source>
</evidence>
<dbReference type="EMBL" id="LQZG01000001">
    <property type="protein sequence ID" value="OAB88253.1"/>
    <property type="molecule type" value="Genomic_DNA"/>
</dbReference>
<name>A0A176QEX0_9MICO</name>
<dbReference type="Proteomes" id="UP000076976">
    <property type="component" value="Unassembled WGS sequence"/>
</dbReference>
<dbReference type="PANTHER" id="PTHR39515:SF2">
    <property type="entry name" value="HTH-TYPE TRANSCRIPTIONAL REGULATOR RV0880"/>
    <property type="match status" value="1"/>
</dbReference>
<sequence length="143" mass="15739">MPTKEAAATRRLSEDLRLACMRISRRVRFESDHEVAPHQFSVLSRIEDGPLTPRALADIEKVSAPSMTRTVGCLVEDGLAERAAHPDDGRQVLVTITAQGREVLRATRARRDAWMVARVAELSAQERATLADAAKILAEIAAR</sequence>
<dbReference type="AlphaFoldDB" id="A0A176QEX0"/>
<dbReference type="InterPro" id="IPR036388">
    <property type="entry name" value="WH-like_DNA-bd_sf"/>
</dbReference>
<dbReference type="InterPro" id="IPR036390">
    <property type="entry name" value="WH_DNA-bd_sf"/>
</dbReference>
<dbReference type="PROSITE" id="PS50995">
    <property type="entry name" value="HTH_MARR_2"/>
    <property type="match status" value="1"/>
</dbReference>
<dbReference type="SUPFAM" id="SSF46785">
    <property type="entry name" value="Winged helix' DNA-binding domain"/>
    <property type="match status" value="1"/>
</dbReference>
<feature type="domain" description="HTH marR-type" evidence="1">
    <location>
        <begin position="9"/>
        <end position="139"/>
    </location>
</feature>
<gene>
    <name evidence="2" type="ORF">AWH69_00050</name>
</gene>
<dbReference type="PANTHER" id="PTHR39515">
    <property type="entry name" value="CONSERVED PROTEIN"/>
    <property type="match status" value="1"/>
</dbReference>
<organism evidence="2 3">
    <name type="scientific">Janibacter melonis</name>
    <dbReference type="NCBI Taxonomy" id="262209"/>
    <lineage>
        <taxon>Bacteria</taxon>
        <taxon>Bacillati</taxon>
        <taxon>Actinomycetota</taxon>
        <taxon>Actinomycetes</taxon>
        <taxon>Micrococcales</taxon>
        <taxon>Intrasporangiaceae</taxon>
        <taxon>Janibacter</taxon>
    </lineage>
</organism>